<dbReference type="EnsemblPlants" id="QL06p023349:mrna">
    <property type="protein sequence ID" value="QL06p023349:mrna"/>
    <property type="gene ID" value="QL06p023349"/>
</dbReference>
<dbReference type="FunCoup" id="A0A7N2LY00">
    <property type="interactions" value="59"/>
</dbReference>
<dbReference type="SMART" id="SM00220">
    <property type="entry name" value="S_TKc"/>
    <property type="match status" value="1"/>
</dbReference>
<dbReference type="GeneID" id="115993791"/>
<dbReference type="CDD" id="cd13999">
    <property type="entry name" value="STKc_MAP3K-like"/>
    <property type="match status" value="1"/>
</dbReference>
<evidence type="ECO:0000256" key="7">
    <source>
        <dbReference type="ARBA" id="ARBA00022777"/>
    </source>
</evidence>
<evidence type="ECO:0000256" key="3">
    <source>
        <dbReference type="ARBA" id="ARBA00022527"/>
    </source>
</evidence>
<dbReference type="InterPro" id="IPR000270">
    <property type="entry name" value="PB1_dom"/>
</dbReference>
<dbReference type="GO" id="GO:0004674">
    <property type="term" value="F:protein serine/threonine kinase activity"/>
    <property type="evidence" value="ECO:0007669"/>
    <property type="project" value="UniProtKB-KW"/>
</dbReference>
<evidence type="ECO:0000256" key="9">
    <source>
        <dbReference type="ARBA" id="ARBA00023294"/>
    </source>
</evidence>
<dbReference type="PROSITE" id="PS00107">
    <property type="entry name" value="PROTEIN_KINASE_ATP"/>
    <property type="match status" value="1"/>
</dbReference>
<dbReference type="PROSITE" id="PS00108">
    <property type="entry name" value="PROTEIN_KINASE_ST"/>
    <property type="match status" value="1"/>
</dbReference>
<dbReference type="Gene3D" id="3.10.20.90">
    <property type="entry name" value="Phosphatidylinositol 3-kinase Catalytic Subunit, Chain A, domain 1"/>
    <property type="match status" value="1"/>
</dbReference>
<evidence type="ECO:0000256" key="11">
    <source>
        <dbReference type="SAM" id="MobiDB-lite"/>
    </source>
</evidence>
<keyword evidence="8 10" id="KW-0067">ATP-binding</keyword>
<protein>
    <recommendedName>
        <fullName evidence="12">Protein kinase domain-containing protein</fullName>
    </recommendedName>
</protein>
<evidence type="ECO:0000256" key="10">
    <source>
        <dbReference type="PROSITE-ProRule" id="PRU10141"/>
    </source>
</evidence>
<keyword evidence="4" id="KW-0597">Phosphoprotein</keyword>
<dbReference type="OMA" id="PERPICK"/>
<accession>A0A7N2LY00</accession>
<name>A0A7N2LY00_QUELO</name>
<dbReference type="AlphaFoldDB" id="A0A7N2LY00"/>
<dbReference type="Proteomes" id="UP000594261">
    <property type="component" value="Chromosome 6"/>
</dbReference>
<evidence type="ECO:0000313" key="13">
    <source>
        <dbReference type="EnsemblPlants" id="QL06p023349:mrna"/>
    </source>
</evidence>
<keyword evidence="3" id="KW-0723">Serine/threonine-protein kinase</keyword>
<dbReference type="SUPFAM" id="SSF54277">
    <property type="entry name" value="CAD &amp; PB1 domains"/>
    <property type="match status" value="1"/>
</dbReference>
<evidence type="ECO:0000256" key="6">
    <source>
        <dbReference type="ARBA" id="ARBA00022741"/>
    </source>
</evidence>
<dbReference type="GO" id="GO:0005737">
    <property type="term" value="C:cytoplasm"/>
    <property type="evidence" value="ECO:0007669"/>
    <property type="project" value="UniProtKB-SubCell"/>
</dbReference>
<evidence type="ECO:0000256" key="1">
    <source>
        <dbReference type="ARBA" id="ARBA00004496"/>
    </source>
</evidence>
<dbReference type="Pfam" id="PF00564">
    <property type="entry name" value="PB1"/>
    <property type="match status" value="1"/>
</dbReference>
<dbReference type="PRINTS" id="PR00109">
    <property type="entry name" value="TYRKINASE"/>
</dbReference>
<gene>
    <name evidence="13" type="primary">LOC115993791</name>
</gene>
<feature type="region of interest" description="Disordered" evidence="11">
    <location>
        <begin position="311"/>
        <end position="351"/>
    </location>
</feature>
<dbReference type="InterPro" id="IPR008271">
    <property type="entry name" value="Ser/Thr_kinase_AS"/>
</dbReference>
<evidence type="ECO:0000313" key="14">
    <source>
        <dbReference type="Proteomes" id="UP000594261"/>
    </source>
</evidence>
<reference evidence="13 14" key="1">
    <citation type="journal article" date="2016" name="G3 (Bethesda)">
        <title>First Draft Assembly and Annotation of the Genome of a California Endemic Oak Quercus lobata Nee (Fagaceae).</title>
        <authorList>
            <person name="Sork V.L."/>
            <person name="Fitz-Gibbon S.T."/>
            <person name="Puiu D."/>
            <person name="Crepeau M."/>
            <person name="Gugger P.F."/>
            <person name="Sherman R."/>
            <person name="Stevens K."/>
            <person name="Langley C.H."/>
            <person name="Pellegrini M."/>
            <person name="Salzberg S.L."/>
        </authorList>
    </citation>
    <scope>NUCLEOTIDE SEQUENCE [LARGE SCALE GENOMIC DNA]</scope>
    <source>
        <strain evidence="13 14">cv. SW786</strain>
    </source>
</reference>
<dbReference type="SMART" id="SM00666">
    <property type="entry name" value="PB1"/>
    <property type="match status" value="1"/>
</dbReference>
<evidence type="ECO:0000259" key="12">
    <source>
        <dbReference type="PROSITE" id="PS50011"/>
    </source>
</evidence>
<dbReference type="InterPro" id="IPR017441">
    <property type="entry name" value="Protein_kinase_ATP_BS"/>
</dbReference>
<feature type="region of interest" description="Disordered" evidence="11">
    <location>
        <begin position="1"/>
        <end position="21"/>
    </location>
</feature>
<feature type="domain" description="Protein kinase" evidence="12">
    <location>
        <begin position="881"/>
        <end position="1146"/>
    </location>
</feature>
<dbReference type="SUPFAM" id="SSF56112">
    <property type="entry name" value="Protein kinase-like (PK-like)"/>
    <property type="match status" value="1"/>
</dbReference>
<dbReference type="GO" id="GO:0010928">
    <property type="term" value="P:regulation of auxin mediated signaling pathway"/>
    <property type="evidence" value="ECO:0007669"/>
    <property type="project" value="UniProtKB-ARBA"/>
</dbReference>
<keyword evidence="14" id="KW-1185">Reference proteome</keyword>
<dbReference type="PANTHER" id="PTHR23257">
    <property type="entry name" value="SERINE-THREONINE PROTEIN KINASE"/>
    <property type="match status" value="1"/>
</dbReference>
<dbReference type="Gramene" id="QL06p023349:mrna">
    <property type="protein sequence ID" value="QL06p023349:mrna"/>
    <property type="gene ID" value="QL06p023349"/>
</dbReference>
<evidence type="ECO:0000256" key="5">
    <source>
        <dbReference type="ARBA" id="ARBA00022679"/>
    </source>
</evidence>
<dbReference type="KEGG" id="qlo:115993791"/>
<dbReference type="InParanoid" id="A0A7N2LY00"/>
<evidence type="ECO:0000256" key="4">
    <source>
        <dbReference type="ARBA" id="ARBA00022553"/>
    </source>
</evidence>
<dbReference type="FunFam" id="3.10.20.90:FF:000058">
    <property type="entry name" value="Octicosapeptide/phox/Bem1p domain kinase superfamily protein"/>
    <property type="match status" value="1"/>
</dbReference>
<keyword evidence="5" id="KW-0808">Transferase</keyword>
<dbReference type="FunFam" id="1.10.510.10:FF:000142">
    <property type="entry name" value="Octicosapeptide/phox/Bem1p domain kinase superfamily protein"/>
    <property type="match status" value="1"/>
</dbReference>
<dbReference type="InterPro" id="IPR001245">
    <property type="entry name" value="Ser-Thr/Tyr_kinase_cat_dom"/>
</dbReference>
<reference evidence="13" key="2">
    <citation type="submission" date="2021-01" db="UniProtKB">
        <authorList>
            <consortium name="EnsemblPlants"/>
        </authorList>
    </citation>
    <scope>IDENTIFICATION</scope>
</reference>
<keyword evidence="9" id="KW-0927">Auxin signaling pathway</keyword>
<dbReference type="PROSITE" id="PS50011">
    <property type="entry name" value="PROTEIN_KINASE_DOM"/>
    <property type="match status" value="1"/>
</dbReference>
<dbReference type="Pfam" id="PF07714">
    <property type="entry name" value="PK_Tyr_Ser-Thr"/>
    <property type="match status" value="1"/>
</dbReference>
<dbReference type="EMBL" id="LRBV02000006">
    <property type="status" value="NOT_ANNOTATED_CDS"/>
    <property type="molecule type" value="Genomic_DNA"/>
</dbReference>
<keyword evidence="2" id="KW-0963">Cytoplasm</keyword>
<dbReference type="GO" id="GO:0009734">
    <property type="term" value="P:auxin-activated signaling pathway"/>
    <property type="evidence" value="ECO:0007669"/>
    <property type="project" value="UniProtKB-KW"/>
</dbReference>
<organism evidence="13 14">
    <name type="scientific">Quercus lobata</name>
    <name type="common">Valley oak</name>
    <dbReference type="NCBI Taxonomy" id="97700"/>
    <lineage>
        <taxon>Eukaryota</taxon>
        <taxon>Viridiplantae</taxon>
        <taxon>Streptophyta</taxon>
        <taxon>Embryophyta</taxon>
        <taxon>Tracheophyta</taxon>
        <taxon>Spermatophyta</taxon>
        <taxon>Magnoliopsida</taxon>
        <taxon>eudicotyledons</taxon>
        <taxon>Gunneridae</taxon>
        <taxon>Pentapetalae</taxon>
        <taxon>rosids</taxon>
        <taxon>fabids</taxon>
        <taxon>Fagales</taxon>
        <taxon>Fagaceae</taxon>
        <taxon>Quercus</taxon>
    </lineage>
</organism>
<feature type="region of interest" description="Disordered" evidence="11">
    <location>
        <begin position="377"/>
        <end position="396"/>
    </location>
</feature>
<dbReference type="InterPro" id="IPR050167">
    <property type="entry name" value="Ser_Thr_protein_kinase"/>
</dbReference>
<dbReference type="GO" id="GO:0005524">
    <property type="term" value="F:ATP binding"/>
    <property type="evidence" value="ECO:0007669"/>
    <property type="project" value="UniProtKB-UniRule"/>
</dbReference>
<dbReference type="InterPro" id="IPR000719">
    <property type="entry name" value="Prot_kinase_dom"/>
</dbReference>
<dbReference type="OrthoDB" id="4062651at2759"/>
<feature type="compositionally biased region" description="Low complexity" evidence="11">
    <location>
        <begin position="316"/>
        <end position="330"/>
    </location>
</feature>
<dbReference type="Gene3D" id="1.10.510.10">
    <property type="entry name" value="Transferase(Phosphotransferase) domain 1"/>
    <property type="match status" value="1"/>
</dbReference>
<sequence length="1161" mass="130558">MTSEAPSSSGQQFHKDTQQFPSSVRTAAERKIYNICVQTGEEFSTEFLQDRVAMRRLPHQPKRVGFNFNQNHQPFHEDLNGIVELQRIDSDCDSEFTVFVPGTRYGAEAEKKTYADSINRVYWEYGANGQVPGKFSDESNPDRGTPGPIAPPLYVVGSHQSHYPYGPGFSEGSFSGKMKFLCSFGGRILPRPTDSKLRYVGGETRIVSIRKSITWEELMTKTYAICNQPHTIKYQLPGEDLDALISVCSDEDLHHMLEEYQEQERIEGPQRLRMFLISLNESGSPSSMEGRAAQPSDVDYQYVVAVNGMVEPPRKSSSGQSQNSQLGNTSDHSPTFHRDSPTSGYALETKDCSPSSLNKAGMFSNPASQFLTTLQIPSNSFNQSPPISPVQNRDPKNSNVQIYLDQPCANGHQGINPFVMEKLPCDNPYYVDAMGYHHNLPHGTPLMNYHHHYKYLVETNQANKLNDRHFHYRIPSKDVRSPSYERQMIKERAFHSEKIAPNADDPMSLWSGPNDTDGSHRKLMHAFSDSQLQEHDERSNCNFPTGREKSPTFAMLNYAQDLPIQCKERIHDEHQIDEYENKPTFKAPKDFKENFELGREIFSWTDGITPYSDQNQQQFEGNVEVTSHDNVIELKNLPDLNCLPSVCLFSEELQSLREGISVPTIIPSERSADSMSECPCVYQLDATVPKILIKSQRPDEDKQCATTETLSSQVISDWYPGILPLAPEELLDQESMVPSSNSTTSTVLSRETPVQKVELIGFSTQSYEELKIGDVICVQSQESDGHPDNKVLEQTVIVEDVTDCTPAGIPLCSKIVPCIEDEDSDDLLSPRKTESENSTPESECEGVRVDGRDTYDSISDAAIAEMEAGIYGLQTIKNADLEELQELGSGTFGTVYHGKWRGTDVAIKRIKKSCFSGNTSEQERLIKDFWREAQILSTLHHPNVVAFYGVVPDGPGGTLATITEYMVNGSLRNVLIRKDRVLDRRKRLMIAMDAAFGMEYLHLKNIVHFDLKCDNLLVNLRDPERPICKVGDFGLSRIKRNTLVSGGVRGTLPWMAPELLNGSSSRVSEKVDVFSFGIAMWEILTGEEPYANMHCGAIIGGIVSNTLRPLIPKRCDPEWRKLMVECWCPHPEGRPSFTEITNRLRIMSNAIQKKRHSPANR</sequence>
<dbReference type="RefSeq" id="XP_030973624.1">
    <property type="nucleotide sequence ID" value="XM_031117764.1"/>
</dbReference>
<dbReference type="InterPro" id="IPR011009">
    <property type="entry name" value="Kinase-like_dom_sf"/>
</dbReference>
<dbReference type="RefSeq" id="XP_030973625.1">
    <property type="nucleotide sequence ID" value="XM_031117765.1"/>
</dbReference>
<comment type="subcellular location">
    <subcellularLocation>
        <location evidence="1">Cytoplasm</location>
    </subcellularLocation>
</comment>
<dbReference type="RefSeq" id="XP_030973623.1">
    <property type="nucleotide sequence ID" value="XM_031117763.1"/>
</dbReference>
<dbReference type="PANTHER" id="PTHR23257:SF792">
    <property type="entry name" value="PROTEIN KINASE DOMAIN-CONTAINING PROTEIN"/>
    <property type="match status" value="1"/>
</dbReference>
<dbReference type="FunFam" id="3.30.200.20:FF:000081">
    <property type="entry name" value="Octicosapeptide/phox/Bem1p domain kinase superfamily protein"/>
    <property type="match status" value="1"/>
</dbReference>
<keyword evidence="7" id="KW-0418">Kinase</keyword>
<dbReference type="CDD" id="cd06410">
    <property type="entry name" value="PB1_UP2"/>
    <property type="match status" value="1"/>
</dbReference>
<feature type="binding site" evidence="10">
    <location>
        <position position="912"/>
    </location>
    <ligand>
        <name>ATP</name>
        <dbReference type="ChEBI" id="CHEBI:30616"/>
    </ligand>
</feature>
<evidence type="ECO:0000256" key="8">
    <source>
        <dbReference type="ARBA" id="ARBA00022840"/>
    </source>
</evidence>
<dbReference type="Gene3D" id="3.30.200.20">
    <property type="entry name" value="Phosphorylase Kinase, domain 1"/>
    <property type="match status" value="1"/>
</dbReference>
<evidence type="ECO:0000256" key="2">
    <source>
        <dbReference type="ARBA" id="ARBA00022490"/>
    </source>
</evidence>
<feature type="region of interest" description="Disordered" evidence="11">
    <location>
        <begin position="823"/>
        <end position="847"/>
    </location>
</feature>
<keyword evidence="6 10" id="KW-0547">Nucleotide-binding</keyword>
<proteinExistence type="predicted"/>